<evidence type="ECO:0000313" key="3">
    <source>
        <dbReference type="Proteomes" id="UP000439903"/>
    </source>
</evidence>
<keyword evidence="3" id="KW-1185">Reference proteome</keyword>
<name>A0A8H4AM38_GIGMA</name>
<dbReference type="EMBL" id="WTPW01000434">
    <property type="protein sequence ID" value="KAF0511764.1"/>
    <property type="molecule type" value="Genomic_DNA"/>
</dbReference>
<comment type="caution">
    <text evidence="2">The sequence shown here is derived from an EMBL/GenBank/DDBJ whole genome shotgun (WGS) entry which is preliminary data.</text>
</comment>
<feature type="compositionally biased region" description="Polar residues" evidence="1">
    <location>
        <begin position="80"/>
        <end position="91"/>
    </location>
</feature>
<evidence type="ECO:0000313" key="2">
    <source>
        <dbReference type="EMBL" id="KAF0511764.1"/>
    </source>
</evidence>
<sequence length="152" mass="17389">MHRFYTYLLNLATEESRFTCITIPKQERHLKKKKKDPPVCSKGIYDSHKKELDPKRQKEAILEAGKGDSNIARPRAISCTFDQSPEESTSSPEKDLYKPSAKLQTQDSTKQNQTQRNKASSAEKYTDTDPTSKAKTYQAPGLQNEDTERYDN</sequence>
<feature type="compositionally biased region" description="Basic and acidic residues" evidence="1">
    <location>
        <begin position="45"/>
        <end position="61"/>
    </location>
</feature>
<accession>A0A8H4AM38</accession>
<feature type="compositionally biased region" description="Polar residues" evidence="1">
    <location>
        <begin position="102"/>
        <end position="120"/>
    </location>
</feature>
<gene>
    <name evidence="2" type="ORF">F8M41_018197</name>
</gene>
<dbReference type="AlphaFoldDB" id="A0A8H4AM38"/>
<proteinExistence type="predicted"/>
<protein>
    <submittedName>
        <fullName evidence="2">Uncharacterized protein</fullName>
    </submittedName>
</protein>
<reference evidence="2 3" key="1">
    <citation type="journal article" date="2019" name="Environ. Microbiol.">
        <title>At the nexus of three kingdoms: the genome of the mycorrhizal fungus Gigaspora margarita provides insights into plant, endobacterial and fungal interactions.</title>
        <authorList>
            <person name="Venice F."/>
            <person name="Ghignone S."/>
            <person name="Salvioli di Fossalunga A."/>
            <person name="Amselem J."/>
            <person name="Novero M."/>
            <person name="Xianan X."/>
            <person name="Sedzielewska Toro K."/>
            <person name="Morin E."/>
            <person name="Lipzen A."/>
            <person name="Grigoriev I.V."/>
            <person name="Henrissat B."/>
            <person name="Martin F.M."/>
            <person name="Bonfante P."/>
        </authorList>
    </citation>
    <scope>NUCLEOTIDE SEQUENCE [LARGE SCALE GENOMIC DNA]</scope>
    <source>
        <strain evidence="2 3">BEG34</strain>
    </source>
</reference>
<organism evidence="2 3">
    <name type="scientific">Gigaspora margarita</name>
    <dbReference type="NCBI Taxonomy" id="4874"/>
    <lineage>
        <taxon>Eukaryota</taxon>
        <taxon>Fungi</taxon>
        <taxon>Fungi incertae sedis</taxon>
        <taxon>Mucoromycota</taxon>
        <taxon>Glomeromycotina</taxon>
        <taxon>Glomeromycetes</taxon>
        <taxon>Diversisporales</taxon>
        <taxon>Gigasporaceae</taxon>
        <taxon>Gigaspora</taxon>
    </lineage>
</organism>
<dbReference type="Proteomes" id="UP000439903">
    <property type="component" value="Unassembled WGS sequence"/>
</dbReference>
<feature type="region of interest" description="Disordered" evidence="1">
    <location>
        <begin position="27"/>
        <end position="152"/>
    </location>
</feature>
<evidence type="ECO:0000256" key="1">
    <source>
        <dbReference type="SAM" id="MobiDB-lite"/>
    </source>
</evidence>